<organism evidence="1 2">
    <name type="scientific">Corallococcus macrosporus DSM 14697</name>
    <dbReference type="NCBI Taxonomy" id="1189310"/>
    <lineage>
        <taxon>Bacteria</taxon>
        <taxon>Pseudomonadati</taxon>
        <taxon>Myxococcota</taxon>
        <taxon>Myxococcia</taxon>
        <taxon>Myxococcales</taxon>
        <taxon>Cystobacterineae</taxon>
        <taxon>Myxococcaceae</taxon>
        <taxon>Corallococcus</taxon>
    </lineage>
</organism>
<reference evidence="1 2" key="1">
    <citation type="submission" date="2017-06" db="EMBL/GenBank/DDBJ databases">
        <title>Sequencing and comparative analysis of myxobacterial genomes.</title>
        <authorList>
            <person name="Rupp O."/>
            <person name="Goesmann A."/>
            <person name="Sogaard-Andersen L."/>
        </authorList>
    </citation>
    <scope>NUCLEOTIDE SEQUENCE [LARGE SCALE GENOMIC DNA]</scope>
    <source>
        <strain evidence="1 2">DSM 14697</strain>
    </source>
</reference>
<dbReference type="KEGG" id="mmas:MYMAC_003675"/>
<dbReference type="Gene3D" id="1.10.10.1150">
    <property type="entry name" value="Coenzyme PQQ synthesis protein D (PqqD)"/>
    <property type="match status" value="1"/>
</dbReference>
<evidence type="ECO:0000313" key="2">
    <source>
        <dbReference type="Proteomes" id="UP000217343"/>
    </source>
</evidence>
<evidence type="ECO:0000313" key="1">
    <source>
        <dbReference type="EMBL" id="ATB48052.1"/>
    </source>
</evidence>
<protein>
    <recommendedName>
        <fullName evidence="3">PqqD family protein</fullName>
    </recommendedName>
</protein>
<dbReference type="Pfam" id="PF05402">
    <property type="entry name" value="PqqD"/>
    <property type="match status" value="1"/>
</dbReference>
<accession>A0A250JX55</accession>
<dbReference type="InterPro" id="IPR008792">
    <property type="entry name" value="PQQD"/>
</dbReference>
<dbReference type="RefSeq" id="WP_095959032.1">
    <property type="nucleotide sequence ID" value="NZ_CP022203.1"/>
</dbReference>
<dbReference type="AlphaFoldDB" id="A0A250JX55"/>
<sequence length="98" mass="10936">MSPPFAADHAPRWREGVSGQPFGADYIILDAEGRTLRGLNGTAIEIWKLCDGTRTARALVEQVAQRRGWDVEQVLTDTLKFLTDLARLGLIDELEEAR</sequence>
<proteinExistence type="predicted"/>
<keyword evidence="2" id="KW-1185">Reference proteome</keyword>
<dbReference type="EMBL" id="CP022203">
    <property type="protein sequence ID" value="ATB48052.1"/>
    <property type="molecule type" value="Genomic_DNA"/>
</dbReference>
<dbReference type="OrthoDB" id="5514279at2"/>
<name>A0A250JX55_9BACT</name>
<dbReference type="InterPro" id="IPR041881">
    <property type="entry name" value="PqqD_sf"/>
</dbReference>
<evidence type="ECO:0008006" key="3">
    <source>
        <dbReference type="Google" id="ProtNLM"/>
    </source>
</evidence>
<gene>
    <name evidence="1" type="ORF">MYMAC_003675</name>
</gene>
<dbReference type="Proteomes" id="UP000217343">
    <property type="component" value="Chromosome"/>
</dbReference>